<evidence type="ECO:0000256" key="1">
    <source>
        <dbReference type="SAM" id="MobiDB-lite"/>
    </source>
</evidence>
<dbReference type="Pfam" id="PF00496">
    <property type="entry name" value="SBP_bac_5"/>
    <property type="match status" value="1"/>
</dbReference>
<dbReference type="Gene3D" id="3.10.105.10">
    <property type="entry name" value="Dipeptide-binding Protein, Domain 3"/>
    <property type="match status" value="1"/>
</dbReference>
<keyword evidence="5" id="KW-1185">Reference proteome</keyword>
<reference evidence="5" key="1">
    <citation type="submission" date="2010-12" db="EMBL/GenBank/DDBJ databases">
        <title>The genome sequence of Filifactor alocis strain ATCC 35896.</title>
        <authorList>
            <consortium name="The Broad Institute Genome Sequencing Platform"/>
            <person name="Ward D."/>
            <person name="Earl A."/>
            <person name="Feldgarden M."/>
            <person name="Young S.K."/>
            <person name="Gargeya S."/>
            <person name="Zeng Q."/>
            <person name="Alvarado L."/>
            <person name="Berlin A."/>
            <person name="Bochicchio J."/>
            <person name="Chapman S.B."/>
            <person name="Chen Z."/>
            <person name="Freedman E."/>
            <person name="Gellesch M."/>
            <person name="Goldberg J."/>
            <person name="Griggs A."/>
            <person name="Gujja S."/>
            <person name="Heilman E."/>
            <person name="Heiman D."/>
            <person name="Howarth C."/>
            <person name="Mehta T."/>
            <person name="Neiman D."/>
            <person name="Pearson M."/>
            <person name="Roberts A."/>
            <person name="Saif S."/>
            <person name="Shea T."/>
            <person name="Shenoy N."/>
            <person name="Sisk P."/>
            <person name="Stolte C."/>
            <person name="Sykes S."/>
            <person name="White J."/>
            <person name="Yandava C."/>
            <person name="Izard J."/>
            <person name="Blanton J.M."/>
            <person name="Baranova O.V."/>
            <person name="Tanner A.C."/>
            <person name="Dewhirst F.E."/>
            <person name="Haas B."/>
            <person name="Nusbaum C."/>
            <person name="Birren B."/>
        </authorList>
    </citation>
    <scope>NUCLEOTIDE SEQUENCE [LARGE SCALE GENOMIC DNA]</scope>
    <source>
        <strain evidence="5">ATCC 35896 / D40 B5</strain>
    </source>
</reference>
<evidence type="ECO:0000259" key="3">
    <source>
        <dbReference type="Pfam" id="PF00496"/>
    </source>
</evidence>
<evidence type="ECO:0000313" key="5">
    <source>
        <dbReference type="Proteomes" id="UP000007468"/>
    </source>
</evidence>
<dbReference type="InterPro" id="IPR039424">
    <property type="entry name" value="SBP_5"/>
</dbReference>
<feature type="domain" description="Solute-binding protein family 5" evidence="3">
    <location>
        <begin position="86"/>
        <end position="419"/>
    </location>
</feature>
<dbReference type="GO" id="GO:0043190">
    <property type="term" value="C:ATP-binding cassette (ABC) transporter complex"/>
    <property type="evidence" value="ECO:0007669"/>
    <property type="project" value="InterPro"/>
</dbReference>
<organism evidence="4 5">
    <name type="scientific">Filifactor alocis (strain ATCC 35896 / CCUG 47790 / D40 B5)</name>
    <name type="common">Fusobacterium alocis</name>
    <dbReference type="NCBI Taxonomy" id="546269"/>
    <lineage>
        <taxon>Bacteria</taxon>
        <taxon>Bacillati</taxon>
        <taxon>Bacillota</taxon>
        <taxon>Clostridia</taxon>
        <taxon>Peptostreptococcales</taxon>
        <taxon>Filifactoraceae</taxon>
        <taxon>Filifactor</taxon>
    </lineage>
</organism>
<evidence type="ECO:0000313" key="4">
    <source>
        <dbReference type="EMBL" id="EFE28686.2"/>
    </source>
</evidence>
<dbReference type="InterPro" id="IPR030678">
    <property type="entry name" value="Peptide/Ni-bd"/>
</dbReference>
<dbReference type="STRING" id="546269.HMPREF0389_00603"/>
<dbReference type="InterPro" id="IPR000914">
    <property type="entry name" value="SBP_5_dom"/>
</dbReference>
<dbReference type="AlphaFoldDB" id="D6GPI3"/>
<dbReference type="PANTHER" id="PTHR30290">
    <property type="entry name" value="PERIPLASMIC BINDING COMPONENT OF ABC TRANSPORTER"/>
    <property type="match status" value="1"/>
</dbReference>
<accession>D6GPI3</accession>
<dbReference type="eggNOG" id="COG0747">
    <property type="taxonomic scope" value="Bacteria"/>
</dbReference>
<dbReference type="EMBL" id="CP002390">
    <property type="protein sequence ID" value="EFE28686.2"/>
    <property type="molecule type" value="Genomic_DNA"/>
</dbReference>
<protein>
    <submittedName>
        <fullName evidence="4">ABC transporter, substrate-binding protein, family 5</fullName>
    </submittedName>
</protein>
<dbReference type="GO" id="GO:1904680">
    <property type="term" value="F:peptide transmembrane transporter activity"/>
    <property type="evidence" value="ECO:0007669"/>
    <property type="project" value="TreeGrafter"/>
</dbReference>
<feature type="signal peptide" evidence="2">
    <location>
        <begin position="1"/>
        <end position="24"/>
    </location>
</feature>
<proteinExistence type="predicted"/>
<dbReference type="KEGG" id="faa:HMPREF0389_00603"/>
<feature type="chain" id="PRO_5038430855" evidence="2">
    <location>
        <begin position="25"/>
        <end position="530"/>
    </location>
</feature>
<evidence type="ECO:0000256" key="2">
    <source>
        <dbReference type="SAM" id="SignalP"/>
    </source>
</evidence>
<name>D6GPI3_FILAD</name>
<gene>
    <name evidence="4" type="ordered locus">HMPREF0389_00603</name>
</gene>
<feature type="compositionally biased region" description="Basic and acidic residues" evidence="1">
    <location>
        <begin position="520"/>
        <end position="530"/>
    </location>
</feature>
<keyword evidence="2" id="KW-0732">Signal</keyword>
<dbReference type="RefSeq" id="WP_014262644.1">
    <property type="nucleotide sequence ID" value="NC_016630.1"/>
</dbReference>
<dbReference type="Proteomes" id="UP000007468">
    <property type="component" value="Chromosome"/>
</dbReference>
<feature type="region of interest" description="Disordered" evidence="1">
    <location>
        <begin position="508"/>
        <end position="530"/>
    </location>
</feature>
<dbReference type="OrthoDB" id="9772924at2"/>
<dbReference type="HOGENOM" id="CLU_017028_8_6_9"/>
<dbReference type="PROSITE" id="PS51257">
    <property type="entry name" value="PROKAR_LIPOPROTEIN"/>
    <property type="match status" value="1"/>
</dbReference>
<dbReference type="PIRSF" id="PIRSF002741">
    <property type="entry name" value="MppA"/>
    <property type="match status" value="1"/>
</dbReference>
<dbReference type="Gene3D" id="3.40.190.10">
    <property type="entry name" value="Periplasmic binding protein-like II"/>
    <property type="match status" value="1"/>
</dbReference>
<sequence>MMKRWKRICAFVALSLIAVTGCTSQTSEQKEADSKKILFEKRDDTLHLTIVESKIWNPLLVTEESVDYALKLVYDGLFSLNEQYNVVNRLADSFSYQNENKDMTVNIRSDAKWHDGTQVTARDIKYTIDFLKSHPESVYYPMINNIASVSVLNNKTVALHLKQSNILQEYSLLFPIIKYSSGSKTPFVWNGTGRYQFDQSEDVRSLLFKEFSDYYGKIGNIKKIKFEMVETEEIRSNLFLSTDSDMINFGRDDISKYDYELFEVTQFPSLQYEMLLFNTKKEPFHTVKNRQALISALNRDMILKNGYRIDNRCNEIFIPQNSLCHLEGIQIPYDIKRTKRDFVSSEKREYELLVDSHRPLRYAAANLIKQEWKKVGVDIKIVGLSSDELKQRLHSGNYDMALIGYWTGFYPDVMKFASTKNLSFYDTSALQQSLNVIQTQQSKTLFLQNYHKFQKQFIQQAFYAGFGHLDSCVAVNRRIQGTLRPNKFDIYYGIEDLKIVDKVYAKQEKKTEDESAVSSPEEKVEESSQE</sequence>
<dbReference type="GO" id="GO:0015833">
    <property type="term" value="P:peptide transport"/>
    <property type="evidence" value="ECO:0007669"/>
    <property type="project" value="TreeGrafter"/>
</dbReference>
<dbReference type="GO" id="GO:0042597">
    <property type="term" value="C:periplasmic space"/>
    <property type="evidence" value="ECO:0007669"/>
    <property type="project" value="UniProtKB-ARBA"/>
</dbReference>
<dbReference type="SUPFAM" id="SSF53850">
    <property type="entry name" value="Periplasmic binding protein-like II"/>
    <property type="match status" value="1"/>
</dbReference>
<dbReference type="CDD" id="cd00995">
    <property type="entry name" value="PBP2_NikA_DppA_OppA_like"/>
    <property type="match status" value="1"/>
</dbReference>
<dbReference type="Gene3D" id="3.90.76.10">
    <property type="entry name" value="Dipeptide-binding Protein, Domain 1"/>
    <property type="match status" value="1"/>
</dbReference>